<keyword evidence="2" id="KW-1185">Reference proteome</keyword>
<dbReference type="EMBL" id="JADGMQ010000008">
    <property type="protein sequence ID" value="MBI1621549.1"/>
    <property type="molecule type" value="Genomic_DNA"/>
</dbReference>
<dbReference type="Proteomes" id="UP000601789">
    <property type="component" value="Unassembled WGS sequence"/>
</dbReference>
<evidence type="ECO:0000313" key="2">
    <source>
        <dbReference type="Proteomes" id="UP000601789"/>
    </source>
</evidence>
<organism evidence="1 2">
    <name type="scientific">Aquamicrobium zhengzhouense</name>
    <dbReference type="NCBI Taxonomy" id="2781738"/>
    <lineage>
        <taxon>Bacteria</taxon>
        <taxon>Pseudomonadati</taxon>
        <taxon>Pseudomonadota</taxon>
        <taxon>Alphaproteobacteria</taxon>
        <taxon>Hyphomicrobiales</taxon>
        <taxon>Phyllobacteriaceae</taxon>
        <taxon>Aquamicrobium</taxon>
    </lineage>
</organism>
<sequence length="184" mass="20857">MRTVFWRRLDLQGLEKLDLSVTDDGVRATSTILSTEGAGFRLDYDWRLDARWRTKSLELKHLGEGIARHLLIERTAVGWLIDGLRRPDLDHVHDVDISATPFCNTLAIRQLGANPGDELTFDVIYVDAQSLSSVASRQRYIRKSGDVVRYVDLATALGFEADLRVDRDGFVVTYEGLFEQVRCS</sequence>
<name>A0ABS0SFH2_9HYPH</name>
<accession>A0ABS0SFH2</accession>
<evidence type="ECO:0000313" key="1">
    <source>
        <dbReference type="EMBL" id="MBI1621549.1"/>
    </source>
</evidence>
<dbReference type="InterPro" id="IPR009467">
    <property type="entry name" value="Glycolipid-bd_prot_put"/>
</dbReference>
<dbReference type="SUPFAM" id="SSF159275">
    <property type="entry name" value="PA1994-like"/>
    <property type="match status" value="1"/>
</dbReference>
<reference evidence="1 2" key="1">
    <citation type="submission" date="2020-10" db="EMBL/GenBank/DDBJ databases">
        <title>Aquamicrobium zhengzhouensis sp. nov., a exopolysaccharide producing bacterium isolated from farmland soil.</title>
        <authorList>
            <person name="Wang X."/>
        </authorList>
    </citation>
    <scope>NUCLEOTIDE SEQUENCE [LARGE SCALE GENOMIC DNA]</scope>
    <source>
        <strain evidence="2">cd-1</strain>
    </source>
</reference>
<protein>
    <submittedName>
        <fullName evidence="1">Glycolipid-binding domain-containing protein</fullName>
    </submittedName>
</protein>
<comment type="caution">
    <text evidence="1">The sequence shown here is derived from an EMBL/GenBank/DDBJ whole genome shotgun (WGS) entry which is preliminary data.</text>
</comment>
<gene>
    <name evidence="1" type="ORF">IOD40_12850</name>
</gene>
<dbReference type="Pfam" id="PF06475">
    <property type="entry name" value="Glycolipid_bind"/>
    <property type="match status" value="1"/>
</dbReference>
<proteinExistence type="predicted"/>